<dbReference type="RefSeq" id="WP_153352045.1">
    <property type="nucleotide sequence ID" value="NZ_JAYKOO010000006.1"/>
</dbReference>
<gene>
    <name evidence="1" type="ORF">GAO09_00060</name>
</gene>
<evidence type="ECO:0000313" key="2">
    <source>
        <dbReference type="Proteomes" id="UP000435138"/>
    </source>
</evidence>
<evidence type="ECO:0000313" key="1">
    <source>
        <dbReference type="EMBL" id="MQY44470.1"/>
    </source>
</evidence>
<dbReference type="AlphaFoldDB" id="A0A6A8A4K9"/>
<name>A0A6A8A4K9_9HYPH</name>
<proteinExistence type="predicted"/>
<dbReference type="Proteomes" id="UP000435138">
    <property type="component" value="Unassembled WGS sequence"/>
</dbReference>
<dbReference type="EMBL" id="WIXI01000019">
    <property type="protein sequence ID" value="MQY44470.1"/>
    <property type="molecule type" value="Genomic_DNA"/>
</dbReference>
<organism evidence="1 2">
    <name type="scientific">Endobacterium cereale</name>
    <dbReference type="NCBI Taxonomy" id="2663029"/>
    <lineage>
        <taxon>Bacteria</taxon>
        <taxon>Pseudomonadati</taxon>
        <taxon>Pseudomonadota</taxon>
        <taxon>Alphaproteobacteria</taxon>
        <taxon>Hyphomicrobiales</taxon>
        <taxon>Rhizobiaceae</taxon>
        <taxon>Endobacterium</taxon>
    </lineage>
</organism>
<reference evidence="1 2" key="1">
    <citation type="submission" date="2019-11" db="EMBL/GenBank/DDBJ databases">
        <title>Genome analysis of Rhizobacterium cereale a novel genus and species isolated from maize roots in North Spain.</title>
        <authorList>
            <person name="Menendez E."/>
            <person name="Flores-Felix J.D."/>
            <person name="Ramirez-Bahena M.-H."/>
            <person name="Igual J.M."/>
            <person name="Garcia-Fraile P."/>
            <person name="Peix A."/>
            <person name="Velazquez E."/>
        </authorList>
    </citation>
    <scope>NUCLEOTIDE SEQUENCE [LARGE SCALE GENOMIC DNA]</scope>
    <source>
        <strain evidence="1 2">RZME27</strain>
    </source>
</reference>
<comment type="caution">
    <text evidence="1">The sequence shown here is derived from an EMBL/GenBank/DDBJ whole genome shotgun (WGS) entry which is preliminary data.</text>
</comment>
<sequence length="65" mass="7020">MGWKTPKIEIVNGYKIVEVDGPTFKVFDGTLQLGTDFQYSGEASTFAKSLPKGNAALPKGLGPRF</sequence>
<keyword evidence="2" id="KW-1185">Reference proteome</keyword>
<accession>A0A6A8A4K9</accession>
<protein>
    <submittedName>
        <fullName evidence="1">Uncharacterized protein</fullName>
    </submittedName>
</protein>